<accession>A0ABY3T3E0</accession>
<organism evidence="1 2">
    <name type="scientific">Thiothrix winogradskyi</name>
    <dbReference type="NCBI Taxonomy" id="96472"/>
    <lineage>
        <taxon>Bacteria</taxon>
        <taxon>Pseudomonadati</taxon>
        <taxon>Pseudomonadota</taxon>
        <taxon>Gammaproteobacteria</taxon>
        <taxon>Thiotrichales</taxon>
        <taxon>Thiotrichaceae</taxon>
        <taxon>Thiothrix</taxon>
    </lineage>
</organism>
<evidence type="ECO:0000313" key="2">
    <source>
        <dbReference type="Proteomes" id="UP001054801"/>
    </source>
</evidence>
<evidence type="ECO:0008006" key="3">
    <source>
        <dbReference type="Google" id="ProtNLM"/>
    </source>
</evidence>
<keyword evidence="2" id="KW-1185">Reference proteome</keyword>
<evidence type="ECO:0000313" key="1">
    <source>
        <dbReference type="EMBL" id="UJS25938.1"/>
    </source>
</evidence>
<name>A0ABY3T3E0_9GAMM</name>
<dbReference type="EMBL" id="CP091244">
    <property type="protein sequence ID" value="UJS25938.1"/>
    <property type="molecule type" value="Genomic_DNA"/>
</dbReference>
<reference evidence="1" key="1">
    <citation type="journal article" date="2022" name="Microorganisms">
        <title>Two New Species of Filamentous Sulfur Bacteria of the Genus Thiothrix, Thiothrix winogradskyi sp. nov. and 'Candidatus Thiothrix sulfatifontis' sp. nov.</title>
        <authorList>
            <person name="Ravin N.V."/>
            <person name="Rossetti S."/>
            <person name="Beletsky A.V."/>
            <person name="Kadnikov V.V."/>
            <person name="Rudenko T.S."/>
            <person name="Smolyakov D.D."/>
            <person name="Moskvitina M.I."/>
            <person name="Gureeva M.V."/>
            <person name="Mardanov A.V."/>
            <person name="Grabovich M.Y."/>
        </authorList>
    </citation>
    <scope>NUCLEOTIDE SEQUENCE</scope>
    <source>
        <strain evidence="1">CT3</strain>
    </source>
</reference>
<dbReference type="RefSeq" id="WP_236501263.1">
    <property type="nucleotide sequence ID" value="NZ_CP091244.1"/>
</dbReference>
<sequence>MTDTVVSIGIDVAKDKLQIAWLRQLQPLQVKPKSLPNHPKGYEELLDWLLKNTGVTVERLRITLEPTNIYHEGWRCICMITAAKFVWLTLNR</sequence>
<protein>
    <recommendedName>
        <fullName evidence="3">Transposase IS111A/IS1328/IS1533 N-terminal domain-containing protein</fullName>
    </recommendedName>
</protein>
<dbReference type="Proteomes" id="UP001054801">
    <property type="component" value="Chromosome"/>
</dbReference>
<proteinExistence type="predicted"/>
<gene>
    <name evidence="1" type="ORF">L2Y54_07800</name>
</gene>